<dbReference type="AlphaFoldDB" id="L8GN44"/>
<feature type="coiled-coil region" evidence="1">
    <location>
        <begin position="284"/>
        <end position="346"/>
    </location>
</feature>
<keyword evidence="1" id="KW-0175">Coiled coil</keyword>
<dbReference type="RefSeq" id="XP_004336171.1">
    <property type="nucleotide sequence ID" value="XM_004336123.1"/>
</dbReference>
<dbReference type="InterPro" id="IPR004012">
    <property type="entry name" value="Run_dom"/>
</dbReference>
<dbReference type="EMBL" id="KB008070">
    <property type="protein sequence ID" value="ELR14158.1"/>
    <property type="molecule type" value="Genomic_DNA"/>
</dbReference>
<sequence length="493" mass="55514">MLSAEEPTADAIVVALNEAVAEVLTHKKEAEMAVKTVQFPHVARLCYTLEQCFTHGLKPFLFGKPTYWNWVQIIRNIKQLARTSNGRARLFIVMGLNEGNLSELVNGLVWNDALCREHLTEQSPFWPHSPTCDQALNALVQIRQVRFHLDLRDSGLEMPNYWNAHKVNINKAEPARTPPPKQQSEGFLGLLYNLAGLSPSTEHHQRRPRPPADRRDQATMINPRRQSMSGARRGGVFREGSTYDLEMHNGNATTMMGLEGGDVPVIPIEQQIMQIISKNETDLKEKEEEEKQRKDGSLVRLEEEITRLRNEKEALRTQGQMLWNELEGAQQKIKDLQDEVNVYKAFFNDKDGQGDGDGEDDDVVPAAAEYTPIAVEEELARLEAAGTAASAAASVVLPPPMEDDQTEEERIRRLAAAEHEEELRKLADGKGKEESAKQREGDGRSAKAEEGTEDGESEPRDAFYLLHEKSKRFLQELKASDNHTLSLLSNFHL</sequence>
<dbReference type="PROSITE" id="PS50826">
    <property type="entry name" value="RUN"/>
    <property type="match status" value="1"/>
</dbReference>
<reference evidence="4 5" key="1">
    <citation type="journal article" date="2013" name="Genome Biol.">
        <title>Genome of Acanthamoeba castellanii highlights extensive lateral gene transfer and early evolution of tyrosine kinase signaling.</title>
        <authorList>
            <person name="Clarke M."/>
            <person name="Lohan A.J."/>
            <person name="Liu B."/>
            <person name="Lagkouvardos I."/>
            <person name="Roy S."/>
            <person name="Zafar N."/>
            <person name="Bertelli C."/>
            <person name="Schilde C."/>
            <person name="Kianianmomeni A."/>
            <person name="Burglin T.R."/>
            <person name="Frech C."/>
            <person name="Turcotte B."/>
            <person name="Kopec K.O."/>
            <person name="Synnott J.M."/>
            <person name="Choo C."/>
            <person name="Paponov I."/>
            <person name="Finkler A."/>
            <person name="Soon Heng Tan C."/>
            <person name="Hutchins A.P."/>
            <person name="Weinmeier T."/>
            <person name="Rattei T."/>
            <person name="Chu J.S."/>
            <person name="Gimenez G."/>
            <person name="Irimia M."/>
            <person name="Rigden D.J."/>
            <person name="Fitzpatrick D.A."/>
            <person name="Lorenzo-Morales J."/>
            <person name="Bateman A."/>
            <person name="Chiu C.H."/>
            <person name="Tang P."/>
            <person name="Hegemann P."/>
            <person name="Fromm H."/>
            <person name="Raoult D."/>
            <person name="Greub G."/>
            <person name="Miranda-Saavedra D."/>
            <person name="Chen N."/>
            <person name="Nash P."/>
            <person name="Ginger M.L."/>
            <person name="Horn M."/>
            <person name="Schaap P."/>
            <person name="Caler L."/>
            <person name="Loftus B."/>
        </authorList>
    </citation>
    <scope>NUCLEOTIDE SEQUENCE [LARGE SCALE GENOMIC DNA]</scope>
    <source>
        <strain evidence="4 5">Neff</strain>
    </source>
</reference>
<evidence type="ECO:0000313" key="5">
    <source>
        <dbReference type="Proteomes" id="UP000011083"/>
    </source>
</evidence>
<evidence type="ECO:0000259" key="3">
    <source>
        <dbReference type="PROSITE" id="PS50826"/>
    </source>
</evidence>
<feature type="region of interest" description="Disordered" evidence="2">
    <location>
        <begin position="417"/>
        <end position="463"/>
    </location>
</feature>
<evidence type="ECO:0000256" key="1">
    <source>
        <dbReference type="SAM" id="Coils"/>
    </source>
</evidence>
<dbReference type="SUPFAM" id="SSF140741">
    <property type="entry name" value="RUN domain-like"/>
    <property type="match status" value="1"/>
</dbReference>
<dbReference type="KEGG" id="acan:ACA1_131510"/>
<dbReference type="Pfam" id="PF02759">
    <property type="entry name" value="RUN"/>
    <property type="match status" value="1"/>
</dbReference>
<dbReference type="CDD" id="cd17671">
    <property type="entry name" value="RUN"/>
    <property type="match status" value="1"/>
</dbReference>
<organism evidence="4 5">
    <name type="scientific">Acanthamoeba castellanii (strain ATCC 30010 / Neff)</name>
    <dbReference type="NCBI Taxonomy" id="1257118"/>
    <lineage>
        <taxon>Eukaryota</taxon>
        <taxon>Amoebozoa</taxon>
        <taxon>Discosea</taxon>
        <taxon>Longamoebia</taxon>
        <taxon>Centramoebida</taxon>
        <taxon>Acanthamoebidae</taxon>
        <taxon>Acanthamoeba</taxon>
    </lineage>
</organism>
<dbReference type="Proteomes" id="UP000011083">
    <property type="component" value="Unassembled WGS sequence"/>
</dbReference>
<feature type="domain" description="RUN" evidence="3">
    <location>
        <begin position="36"/>
        <end position="154"/>
    </location>
</feature>
<dbReference type="STRING" id="1257118.L8GN44"/>
<name>L8GN44_ACACF</name>
<dbReference type="PANTHER" id="PTHR46753:SF3">
    <property type="entry name" value="PDZ DOMAIN-CONTAINING PROTEIN"/>
    <property type="match status" value="1"/>
</dbReference>
<protein>
    <recommendedName>
        <fullName evidence="3">RUN domain-containing protein</fullName>
    </recommendedName>
</protein>
<dbReference type="PANTHER" id="PTHR46753">
    <property type="entry name" value="FYVE AND COILED-COIL DOMAIN-CONTAINING PROTEIN 1"/>
    <property type="match status" value="1"/>
</dbReference>
<feature type="region of interest" description="Disordered" evidence="2">
    <location>
        <begin position="198"/>
        <end position="220"/>
    </location>
</feature>
<evidence type="ECO:0000256" key="2">
    <source>
        <dbReference type="SAM" id="MobiDB-lite"/>
    </source>
</evidence>
<dbReference type="InterPro" id="IPR037213">
    <property type="entry name" value="Run_dom_sf"/>
</dbReference>
<keyword evidence="5" id="KW-1185">Reference proteome</keyword>
<dbReference type="Gene3D" id="1.20.58.900">
    <property type="match status" value="1"/>
</dbReference>
<proteinExistence type="predicted"/>
<feature type="compositionally biased region" description="Basic and acidic residues" evidence="2">
    <location>
        <begin position="417"/>
        <end position="450"/>
    </location>
</feature>
<dbReference type="VEuPathDB" id="AmoebaDB:ACA1_131510"/>
<accession>L8GN44</accession>
<evidence type="ECO:0000313" key="4">
    <source>
        <dbReference type="EMBL" id="ELR14158.1"/>
    </source>
</evidence>
<dbReference type="GeneID" id="14914733"/>
<gene>
    <name evidence="4" type="ORF">ACA1_131510</name>
</gene>